<feature type="domain" description="ATP-cone" evidence="5">
    <location>
        <begin position="29"/>
        <end position="126"/>
    </location>
</feature>
<accession>A0A518D1J9</accession>
<gene>
    <name evidence="6" type="primary">nrdZ_2</name>
    <name evidence="6" type="ORF">Pla163_24570</name>
</gene>
<keyword evidence="6" id="KW-0560">Oxidoreductase</keyword>
<dbReference type="GO" id="GO:0005524">
    <property type="term" value="F:ATP binding"/>
    <property type="evidence" value="ECO:0007669"/>
    <property type="project" value="UniProtKB-UniRule"/>
</dbReference>
<feature type="region of interest" description="Disordered" evidence="4">
    <location>
        <begin position="1"/>
        <end position="31"/>
    </location>
</feature>
<dbReference type="InterPro" id="IPR005144">
    <property type="entry name" value="ATP-cone_dom"/>
</dbReference>
<reference evidence="6 7" key="1">
    <citation type="submission" date="2019-02" db="EMBL/GenBank/DDBJ databases">
        <title>Deep-cultivation of Planctomycetes and their phenomic and genomic characterization uncovers novel biology.</title>
        <authorList>
            <person name="Wiegand S."/>
            <person name="Jogler M."/>
            <person name="Boedeker C."/>
            <person name="Pinto D."/>
            <person name="Vollmers J."/>
            <person name="Rivas-Marin E."/>
            <person name="Kohn T."/>
            <person name="Peeters S.H."/>
            <person name="Heuer A."/>
            <person name="Rast P."/>
            <person name="Oberbeckmann S."/>
            <person name="Bunk B."/>
            <person name="Jeske O."/>
            <person name="Meyerdierks A."/>
            <person name="Storesund J.E."/>
            <person name="Kallscheuer N."/>
            <person name="Luecker S."/>
            <person name="Lage O.M."/>
            <person name="Pohl T."/>
            <person name="Merkel B.J."/>
            <person name="Hornburger P."/>
            <person name="Mueller R.-W."/>
            <person name="Bruemmer F."/>
            <person name="Labrenz M."/>
            <person name="Spormann A.M."/>
            <person name="Op den Camp H."/>
            <person name="Overmann J."/>
            <person name="Amann R."/>
            <person name="Jetten M.S.M."/>
            <person name="Mascher T."/>
            <person name="Medema M.H."/>
            <person name="Devos D.P."/>
            <person name="Kaster A.-K."/>
            <person name="Ovreas L."/>
            <person name="Rohde M."/>
            <person name="Galperin M.Y."/>
            <person name="Jogler C."/>
        </authorList>
    </citation>
    <scope>NUCLEOTIDE SEQUENCE [LARGE SCALE GENOMIC DNA]</scope>
    <source>
        <strain evidence="6 7">Pla163</strain>
    </source>
</reference>
<dbReference type="PANTHER" id="PTHR21075:SF0">
    <property type="entry name" value="ANAEROBIC RIBONUCLEOSIDE-TRIPHOSPHATE REDUCTASE"/>
    <property type="match status" value="1"/>
</dbReference>
<dbReference type="OrthoDB" id="9804622at2"/>
<dbReference type="Pfam" id="PF03477">
    <property type="entry name" value="ATP-cone"/>
    <property type="match status" value="1"/>
</dbReference>
<dbReference type="GO" id="GO:0008998">
    <property type="term" value="F:ribonucleoside-triphosphate reductase (thioredoxin) activity"/>
    <property type="evidence" value="ECO:0007669"/>
    <property type="project" value="TreeGrafter"/>
</dbReference>
<dbReference type="EC" id="1.17.4.1" evidence="6"/>
<dbReference type="Proteomes" id="UP000319342">
    <property type="component" value="Chromosome"/>
</dbReference>
<evidence type="ECO:0000256" key="4">
    <source>
        <dbReference type="SAM" id="MobiDB-lite"/>
    </source>
</evidence>
<dbReference type="GO" id="GO:0031250">
    <property type="term" value="C:anaerobic ribonucleoside-triphosphate reductase complex"/>
    <property type="evidence" value="ECO:0007669"/>
    <property type="project" value="TreeGrafter"/>
</dbReference>
<dbReference type="AlphaFoldDB" id="A0A518D1J9"/>
<dbReference type="PROSITE" id="PS51161">
    <property type="entry name" value="ATP_CONE"/>
    <property type="match status" value="1"/>
</dbReference>
<keyword evidence="1 3" id="KW-0547">Nucleotide-binding</keyword>
<feature type="region of interest" description="Disordered" evidence="4">
    <location>
        <begin position="725"/>
        <end position="774"/>
    </location>
</feature>
<dbReference type="EMBL" id="CP036290">
    <property type="protein sequence ID" value="QDU85329.1"/>
    <property type="molecule type" value="Genomic_DNA"/>
</dbReference>
<feature type="region of interest" description="Disordered" evidence="4">
    <location>
        <begin position="127"/>
        <end position="147"/>
    </location>
</feature>
<dbReference type="PANTHER" id="PTHR21075">
    <property type="entry name" value="ANAEROBIC RIBONUCLEOSIDE-TRIPHOSPHATE REDUCTASE"/>
    <property type="match status" value="1"/>
</dbReference>
<dbReference type="RefSeq" id="WP_145188473.1">
    <property type="nucleotide sequence ID" value="NZ_CP036290.1"/>
</dbReference>
<dbReference type="GO" id="GO:0004748">
    <property type="term" value="F:ribonucleoside-diphosphate reductase activity, thioredoxin disulfide as acceptor"/>
    <property type="evidence" value="ECO:0007669"/>
    <property type="project" value="UniProtKB-EC"/>
</dbReference>
<evidence type="ECO:0000256" key="1">
    <source>
        <dbReference type="ARBA" id="ARBA00022741"/>
    </source>
</evidence>
<evidence type="ECO:0000313" key="6">
    <source>
        <dbReference type="EMBL" id="QDU85329.1"/>
    </source>
</evidence>
<feature type="compositionally biased region" description="Low complexity" evidence="4">
    <location>
        <begin position="725"/>
        <end position="737"/>
    </location>
</feature>
<sequence length="774" mass="81995">MTPAVGQDGRGGADGKGSTASSARTSSVRGITKRDGRRVAFDPGKIRAAVWRAMQAVGDGDEAFAEDVAAVVTLALEREASLCEDTQWSPTIETIQDRVERALVEMGRAGVAKAYILYRDRRSRARDAQSQSAASDVRMLGDPDSPRVRRADSFAPWSRGRIAAALVNEADMPRDLAARIAAVVEARVLASGLSEVSTSLVRALVDHELVASGMVDALRHTEPIALPRHDLRRLASSSAGPGIWEPWRRDDVVVGGVPAYDGLGSEGDLQASAGAEVLRRFALTEVLDRRSAELHANGDLHVSDLRRPQRYLHLGVPHDLLVAGAFVEAPEAALVRGAELLVSTTRGLTFDEAGPLVRAACERGPAGFASWLVALAAVGRAAGQRICLRADDGAPARGTGEELDFGPERAALVLALARLRGVPFAPRVWMDVEGLARCLDEDATVREATLEGLERGWIVPSWHRGEGRPAGPGAVRMPGERGLVATAGAVALNLPRLAQRVGAWNEQQFMEELFGLLSCALEAGRSLASFQDRCVARRAVAGVGLDGSDPTSERPRTLFARTAYALVPVGLPEALRILSEGELDAEQGARILGLIAEAAARFPEPGAPRVEACPLFGSEAARRLAWADRTASDGPRAHQAWLFAEMSGRDALVRSYTPGYAAGASAAWRGGEAEAELVRTLPSGVLHPPPSGVDGLAPSVQIERFVSLRRAALARSSSRSALTGELLPLGSDSLPLDTGRASVSDSRPGEPGRTPLRLLKDDRSDAGAPPSADH</sequence>
<evidence type="ECO:0000259" key="5">
    <source>
        <dbReference type="PROSITE" id="PS51161"/>
    </source>
</evidence>
<name>A0A518D1J9_9BACT</name>
<protein>
    <submittedName>
        <fullName evidence="6">Ribonucleoside-diphosphate reductase NrdZ</fullName>
        <ecNumber evidence="6">1.17.4.1</ecNumber>
    </submittedName>
</protein>
<keyword evidence="7" id="KW-1185">Reference proteome</keyword>
<evidence type="ECO:0000256" key="3">
    <source>
        <dbReference type="PROSITE-ProRule" id="PRU00492"/>
    </source>
</evidence>
<evidence type="ECO:0000256" key="2">
    <source>
        <dbReference type="ARBA" id="ARBA00022840"/>
    </source>
</evidence>
<feature type="compositionally biased region" description="Low complexity" evidence="4">
    <location>
        <begin position="16"/>
        <end position="30"/>
    </location>
</feature>
<proteinExistence type="predicted"/>
<dbReference type="GO" id="GO:0009265">
    <property type="term" value="P:2'-deoxyribonucleotide biosynthetic process"/>
    <property type="evidence" value="ECO:0007669"/>
    <property type="project" value="TreeGrafter"/>
</dbReference>
<evidence type="ECO:0000313" key="7">
    <source>
        <dbReference type="Proteomes" id="UP000319342"/>
    </source>
</evidence>
<keyword evidence="2 3" id="KW-0067">ATP-binding</keyword>
<organism evidence="6 7">
    <name type="scientific">Rohdeia mirabilis</name>
    <dbReference type="NCBI Taxonomy" id="2528008"/>
    <lineage>
        <taxon>Bacteria</taxon>
        <taxon>Pseudomonadati</taxon>
        <taxon>Planctomycetota</taxon>
        <taxon>Planctomycetia</taxon>
        <taxon>Planctomycetia incertae sedis</taxon>
        <taxon>Rohdeia</taxon>
    </lineage>
</organism>